<dbReference type="InterPro" id="IPR047141">
    <property type="entry name" value="Stealth"/>
</dbReference>
<evidence type="ECO:0000256" key="3">
    <source>
        <dbReference type="ARBA" id="ARBA00023169"/>
    </source>
</evidence>
<dbReference type="InterPro" id="IPR021520">
    <property type="entry name" value="Stealth_CR2"/>
</dbReference>
<evidence type="ECO:0000313" key="6">
    <source>
        <dbReference type="EMBL" id="PUW02692.1"/>
    </source>
</evidence>
<sequence>MGKIRKLFSSPQIFFRDYFNKKYPPVFSDIQCPLNEEQVLIKNDSLLESLMENNLLIDVVFTWVDDSDPLWIEKYNYYKARDYNRTPEHFRDPARYKNHNEIFYAIKSVVRHLPWVNKIYLVTDGQCPLWIDKFSNLEVIDHKEIIDEAYLPTFNSHVIEANLHKIKGLKENFIYFNDDVFVARDLCKSHFFKANGLASLFVSPKRIKSLQDTVRITPTLHASLNCARLLKNRFGFEAELPLIHTYVPLQKSQFEAVWNEFKGDIIKFLPNRFRNESDLNLPTFLVPWFSYIQGKSVLSRDICYYFNIRSSAAPAYYRRLKSARQEGTFPHSICANDFMSTSADLKNYSGMLEDNLKILMEDF</sequence>
<dbReference type="Proteomes" id="UP000244856">
    <property type="component" value="Unassembled WGS sequence"/>
</dbReference>
<name>A0AA44Z800_CROSK</name>
<keyword evidence="3" id="KW-0270">Exopolysaccharide synthesis</keyword>
<dbReference type="GO" id="GO:0000271">
    <property type="term" value="P:polysaccharide biosynthetic process"/>
    <property type="evidence" value="ECO:0007669"/>
    <property type="project" value="UniProtKB-KW"/>
</dbReference>
<keyword evidence="2" id="KW-0808">Transferase</keyword>
<proteinExistence type="inferred from homology"/>
<dbReference type="Pfam" id="PF11380">
    <property type="entry name" value="Stealth_CR2"/>
    <property type="match status" value="1"/>
</dbReference>
<dbReference type="GO" id="GO:0016772">
    <property type="term" value="F:transferase activity, transferring phosphorus-containing groups"/>
    <property type="evidence" value="ECO:0007669"/>
    <property type="project" value="InterPro"/>
</dbReference>
<organism evidence="6 7">
    <name type="scientific">Cronobacter sakazakii</name>
    <name type="common">Enterobacter sakazakii</name>
    <dbReference type="NCBI Taxonomy" id="28141"/>
    <lineage>
        <taxon>Bacteria</taxon>
        <taxon>Pseudomonadati</taxon>
        <taxon>Pseudomonadota</taxon>
        <taxon>Gammaproteobacteria</taxon>
        <taxon>Enterobacterales</taxon>
        <taxon>Enterobacteriaceae</taxon>
        <taxon>Cronobacter</taxon>
    </lineage>
</organism>
<gene>
    <name evidence="6" type="ORF">B7T07_17225</name>
</gene>
<evidence type="ECO:0000259" key="5">
    <source>
        <dbReference type="Pfam" id="PF17101"/>
    </source>
</evidence>
<dbReference type="EMBL" id="NCTU01000011">
    <property type="protein sequence ID" value="PUW02692.1"/>
    <property type="molecule type" value="Genomic_DNA"/>
</dbReference>
<comment type="caution">
    <text evidence="6">The sequence shown here is derived from an EMBL/GenBank/DDBJ whole genome shotgun (WGS) entry which is preliminary data.</text>
</comment>
<feature type="domain" description="Stealth protein CR2 conserved region 2" evidence="4">
    <location>
        <begin position="95"/>
        <end position="197"/>
    </location>
</feature>
<dbReference type="Pfam" id="PF17101">
    <property type="entry name" value="Stealth_CR1"/>
    <property type="match status" value="1"/>
</dbReference>
<evidence type="ECO:0000259" key="4">
    <source>
        <dbReference type="Pfam" id="PF11380"/>
    </source>
</evidence>
<dbReference type="RefSeq" id="WP_080321781.1">
    <property type="nucleotide sequence ID" value="NZ_CP078110.1"/>
</dbReference>
<dbReference type="InterPro" id="IPR031358">
    <property type="entry name" value="Stealth_CR1"/>
</dbReference>
<dbReference type="PANTHER" id="PTHR24045:SF0">
    <property type="entry name" value="N-ACETYLGLUCOSAMINE-1-PHOSPHOTRANSFERASE SUBUNITS ALPHA_BETA"/>
    <property type="match status" value="1"/>
</dbReference>
<evidence type="ECO:0000256" key="1">
    <source>
        <dbReference type="ARBA" id="ARBA00007583"/>
    </source>
</evidence>
<comment type="similarity">
    <text evidence="1">Belongs to the stealth family.</text>
</comment>
<dbReference type="PANTHER" id="PTHR24045">
    <property type="match status" value="1"/>
</dbReference>
<accession>A0AA44Z800</accession>
<evidence type="ECO:0000313" key="7">
    <source>
        <dbReference type="Proteomes" id="UP000244856"/>
    </source>
</evidence>
<dbReference type="AlphaFoldDB" id="A0AA44Z800"/>
<reference evidence="6 7" key="1">
    <citation type="submission" date="2017-04" db="EMBL/GenBank/DDBJ databases">
        <title>Cronobacter sakazakii, ST83 Lineage Isolates.</title>
        <authorList>
            <person name="Chase H."/>
            <person name="Tall B."/>
            <person name="Gopinath G."/>
            <person name="Lehner A."/>
        </authorList>
    </citation>
    <scope>NUCLEOTIDE SEQUENCE [LARGE SCALE GENOMIC DNA]</scope>
    <source>
        <strain evidence="6 7">MOD1_Comp15</strain>
    </source>
</reference>
<evidence type="ECO:0000256" key="2">
    <source>
        <dbReference type="ARBA" id="ARBA00022679"/>
    </source>
</evidence>
<protein>
    <submittedName>
        <fullName evidence="6">Capsule biosynthesis protein CapC</fullName>
    </submittedName>
</protein>
<feature type="domain" description="Stealth protein CR1 conserved region 1" evidence="5">
    <location>
        <begin position="57"/>
        <end position="81"/>
    </location>
</feature>